<dbReference type="Pfam" id="PF03466">
    <property type="entry name" value="LysR_substrate"/>
    <property type="match status" value="1"/>
</dbReference>
<evidence type="ECO:0000259" key="5">
    <source>
        <dbReference type="PROSITE" id="PS50931"/>
    </source>
</evidence>
<dbReference type="GO" id="GO:0003700">
    <property type="term" value="F:DNA-binding transcription factor activity"/>
    <property type="evidence" value="ECO:0007669"/>
    <property type="project" value="InterPro"/>
</dbReference>
<dbReference type="PANTHER" id="PTHR30537">
    <property type="entry name" value="HTH-TYPE TRANSCRIPTIONAL REGULATOR"/>
    <property type="match status" value="1"/>
</dbReference>
<evidence type="ECO:0000256" key="3">
    <source>
        <dbReference type="ARBA" id="ARBA00023125"/>
    </source>
</evidence>
<dbReference type="Proteomes" id="UP000294862">
    <property type="component" value="Unassembled WGS sequence"/>
</dbReference>
<dbReference type="AlphaFoldDB" id="A0A4R2IGX3"/>
<keyword evidence="4" id="KW-0804">Transcription</keyword>
<proteinExistence type="inferred from homology"/>
<dbReference type="InterPro" id="IPR000847">
    <property type="entry name" value="LysR_HTH_N"/>
</dbReference>
<dbReference type="Gene3D" id="1.10.10.10">
    <property type="entry name" value="Winged helix-like DNA-binding domain superfamily/Winged helix DNA-binding domain"/>
    <property type="match status" value="1"/>
</dbReference>
<dbReference type="PROSITE" id="PS50931">
    <property type="entry name" value="HTH_LYSR"/>
    <property type="match status" value="1"/>
</dbReference>
<dbReference type="InterPro" id="IPR036388">
    <property type="entry name" value="WH-like_DNA-bd_sf"/>
</dbReference>
<organism evidence="6 7">
    <name type="scientific">Dokdonella fugitiva</name>
    <dbReference type="NCBI Taxonomy" id="328517"/>
    <lineage>
        <taxon>Bacteria</taxon>
        <taxon>Pseudomonadati</taxon>
        <taxon>Pseudomonadota</taxon>
        <taxon>Gammaproteobacteria</taxon>
        <taxon>Lysobacterales</taxon>
        <taxon>Rhodanobacteraceae</taxon>
        <taxon>Dokdonella</taxon>
    </lineage>
</organism>
<dbReference type="RefSeq" id="WP_131994834.1">
    <property type="nucleotide sequence ID" value="NZ_JACGXM010000005.1"/>
</dbReference>
<dbReference type="GO" id="GO:0043565">
    <property type="term" value="F:sequence-specific DNA binding"/>
    <property type="evidence" value="ECO:0007669"/>
    <property type="project" value="TreeGrafter"/>
</dbReference>
<dbReference type="Pfam" id="PF00126">
    <property type="entry name" value="HTH_1"/>
    <property type="match status" value="1"/>
</dbReference>
<protein>
    <submittedName>
        <fullName evidence="6">DNA-binding transcriptional LysR family regulator</fullName>
    </submittedName>
</protein>
<accession>A0A4R2IGX3</accession>
<evidence type="ECO:0000256" key="2">
    <source>
        <dbReference type="ARBA" id="ARBA00023015"/>
    </source>
</evidence>
<dbReference type="OrthoDB" id="570111at2"/>
<name>A0A4R2IGX3_9GAMM</name>
<keyword evidence="7" id="KW-1185">Reference proteome</keyword>
<evidence type="ECO:0000313" key="6">
    <source>
        <dbReference type="EMBL" id="TCO41955.1"/>
    </source>
</evidence>
<dbReference type="SUPFAM" id="SSF46785">
    <property type="entry name" value="Winged helix' DNA-binding domain"/>
    <property type="match status" value="1"/>
</dbReference>
<evidence type="ECO:0000313" key="7">
    <source>
        <dbReference type="Proteomes" id="UP000294862"/>
    </source>
</evidence>
<keyword evidence="3 6" id="KW-0238">DNA-binding</keyword>
<reference evidence="6 7" key="1">
    <citation type="journal article" date="2015" name="Stand. Genomic Sci.">
        <title>Genomic Encyclopedia of Bacterial and Archaeal Type Strains, Phase III: the genomes of soil and plant-associated and newly described type strains.</title>
        <authorList>
            <person name="Whitman W.B."/>
            <person name="Woyke T."/>
            <person name="Klenk H.P."/>
            <person name="Zhou Y."/>
            <person name="Lilburn T.G."/>
            <person name="Beck B.J."/>
            <person name="De Vos P."/>
            <person name="Vandamme P."/>
            <person name="Eisen J.A."/>
            <person name="Garrity G."/>
            <person name="Hugenholtz P."/>
            <person name="Kyrpides N.C."/>
        </authorList>
    </citation>
    <scope>NUCLEOTIDE SEQUENCE [LARGE SCALE GENOMIC DNA]</scope>
    <source>
        <strain evidence="6 7">A3</strain>
    </source>
</reference>
<feature type="domain" description="HTH lysR-type" evidence="5">
    <location>
        <begin position="2"/>
        <end position="59"/>
    </location>
</feature>
<dbReference type="InterPro" id="IPR058163">
    <property type="entry name" value="LysR-type_TF_proteobact-type"/>
</dbReference>
<keyword evidence="2" id="KW-0805">Transcription regulation</keyword>
<dbReference type="EMBL" id="SLWQ01000002">
    <property type="protein sequence ID" value="TCO41955.1"/>
    <property type="molecule type" value="Genomic_DNA"/>
</dbReference>
<gene>
    <name evidence="6" type="ORF">EV148_102309</name>
</gene>
<dbReference type="InterPro" id="IPR036390">
    <property type="entry name" value="WH_DNA-bd_sf"/>
</dbReference>
<sequence>MFDWNDLRHLLAIARGGNLAAAARSLSVNHSTVFRRLAAFEDALGVRLFERLPEGYVLTAEGETIRAHAEAVERSIHALERAVAGSDFRLSGDVRITTAPNLASNYIARYLPAFRALHPDIRVEIAAADSDFDLARREADLALRATTQPPDYLVGRKVVDLPWLACASRDYLARHGRPRTTDELAAHALIGADARFARLPVFAWLHARHPYERFVTRAGDLNTMAALAGAGLGIALLPADQADASLVQLFAVEPPFASPLWLLTHPDLRHVARIKALADFLHERLREDPRLRAHAIVTAGKPAPRVRGARRAR</sequence>
<evidence type="ECO:0000256" key="1">
    <source>
        <dbReference type="ARBA" id="ARBA00009437"/>
    </source>
</evidence>
<dbReference type="InterPro" id="IPR005119">
    <property type="entry name" value="LysR_subst-bd"/>
</dbReference>
<dbReference type="GO" id="GO:0006351">
    <property type="term" value="P:DNA-templated transcription"/>
    <property type="evidence" value="ECO:0007669"/>
    <property type="project" value="TreeGrafter"/>
</dbReference>
<comment type="caution">
    <text evidence="6">The sequence shown here is derived from an EMBL/GenBank/DDBJ whole genome shotgun (WGS) entry which is preliminary data.</text>
</comment>
<evidence type="ECO:0000256" key="4">
    <source>
        <dbReference type="ARBA" id="ARBA00023163"/>
    </source>
</evidence>
<dbReference type="PANTHER" id="PTHR30537:SF3">
    <property type="entry name" value="TRANSCRIPTIONAL REGULATORY PROTEIN"/>
    <property type="match status" value="1"/>
</dbReference>
<dbReference type="SUPFAM" id="SSF53850">
    <property type="entry name" value="Periplasmic binding protein-like II"/>
    <property type="match status" value="1"/>
</dbReference>
<comment type="similarity">
    <text evidence="1">Belongs to the LysR transcriptional regulatory family.</text>
</comment>
<dbReference type="Gene3D" id="3.40.190.290">
    <property type="match status" value="1"/>
</dbReference>